<proteinExistence type="predicted"/>
<name>A0A6G1SMT1_9ACAR</name>
<feature type="domain" description="Tetrapyrrole biosynthesis uroporphyrinogen III synthase" evidence="1">
    <location>
        <begin position="34"/>
        <end position="314"/>
    </location>
</feature>
<dbReference type="InterPro" id="IPR039793">
    <property type="entry name" value="UROS/Hem4"/>
</dbReference>
<dbReference type="GO" id="GO:0006780">
    <property type="term" value="P:uroporphyrinogen III biosynthetic process"/>
    <property type="evidence" value="ECO:0007669"/>
    <property type="project" value="InterPro"/>
</dbReference>
<accession>A0A6G1SMT1</accession>
<reference evidence="2" key="1">
    <citation type="submission" date="2018-10" db="EMBL/GenBank/DDBJ databases">
        <title>Transcriptome assembly of Aceria tosichella (Wheat curl mite) Type 2.</title>
        <authorList>
            <person name="Scully E.D."/>
            <person name="Geib S.M."/>
            <person name="Palmer N.A."/>
            <person name="Gupta A.K."/>
            <person name="Sarath G."/>
            <person name="Tatineni S."/>
        </authorList>
    </citation>
    <scope>NUCLEOTIDE SEQUENCE</scope>
    <source>
        <strain evidence="2">LincolnNE</strain>
    </source>
</reference>
<evidence type="ECO:0000259" key="1">
    <source>
        <dbReference type="Pfam" id="PF02602"/>
    </source>
</evidence>
<dbReference type="AlphaFoldDB" id="A0A6G1SMT1"/>
<evidence type="ECO:0000313" key="2">
    <source>
        <dbReference type="EMBL" id="MDE51836.1"/>
    </source>
</evidence>
<dbReference type="InterPro" id="IPR003754">
    <property type="entry name" value="4pyrrol_synth_uPrphyn_synth"/>
</dbReference>
<dbReference type="GO" id="GO:0006782">
    <property type="term" value="P:protoporphyrinogen IX biosynthetic process"/>
    <property type="evidence" value="ECO:0007669"/>
    <property type="project" value="UniProtKB-UniPathway"/>
</dbReference>
<organism evidence="2">
    <name type="scientific">Aceria tosichella</name>
    <name type="common">wheat curl mite</name>
    <dbReference type="NCBI Taxonomy" id="561515"/>
    <lineage>
        <taxon>Eukaryota</taxon>
        <taxon>Metazoa</taxon>
        <taxon>Ecdysozoa</taxon>
        <taxon>Arthropoda</taxon>
        <taxon>Chelicerata</taxon>
        <taxon>Arachnida</taxon>
        <taxon>Acari</taxon>
        <taxon>Acariformes</taxon>
        <taxon>Trombidiformes</taxon>
        <taxon>Prostigmata</taxon>
        <taxon>Eupodina</taxon>
        <taxon>Eriophyoidea</taxon>
        <taxon>Eriophyidae</taxon>
        <taxon>Eriophyinae</taxon>
        <taxon>Aceriini</taxon>
        <taxon>Aceria</taxon>
    </lineage>
</organism>
<dbReference type="GO" id="GO:0005829">
    <property type="term" value="C:cytosol"/>
    <property type="evidence" value="ECO:0007669"/>
    <property type="project" value="TreeGrafter"/>
</dbReference>
<gene>
    <name evidence="2" type="primary">UROS</name>
    <name evidence="2" type="ORF">g.7686</name>
</gene>
<sequence>MAAKCNTHWIHVLLKGERSKNGDVEESQDSGYLEEFARQSLNALHVPILEFEYKNLDRLVLSPLAAPPTRIGLILTSPRALQWVRLALDYNRESCSGTGTRPVDTSFIDSKLVFVVGPKTAAECSAKLQMDCNTNSMESGNSEELTKVIVENCQSRDRDKIKLIYPKSSLAGETVESALASLPNITLEAFIAYQTTAIADMRETIVAKIGDYIMKQSEHKWTGAELGHSASSICENLELVVNLIFFSPSGVNGFCQLVDLDDLTKTLVTKYLKKKPVELTMRNSCIGKTTELALRQHNLDVYCVSSKPNAQVLVEELVVLSKCQL</sequence>
<dbReference type="GO" id="GO:0004852">
    <property type="term" value="F:uroporphyrinogen-III synthase activity"/>
    <property type="evidence" value="ECO:0007669"/>
    <property type="project" value="InterPro"/>
</dbReference>
<dbReference type="EMBL" id="GGYP01007065">
    <property type="protein sequence ID" value="MDE51836.1"/>
    <property type="molecule type" value="Transcribed_RNA"/>
</dbReference>
<protein>
    <submittedName>
        <fullName evidence="2">Uroporphyrinogen-III synthase</fullName>
    </submittedName>
</protein>
<dbReference type="Gene3D" id="3.40.50.10090">
    <property type="match status" value="2"/>
</dbReference>
<dbReference type="CDD" id="cd06578">
    <property type="entry name" value="HemD"/>
    <property type="match status" value="1"/>
</dbReference>
<dbReference type="SUPFAM" id="SSF69618">
    <property type="entry name" value="HemD-like"/>
    <property type="match status" value="1"/>
</dbReference>
<dbReference type="PANTHER" id="PTHR12390:SF0">
    <property type="entry name" value="UROPORPHYRINOGEN-III SYNTHASE"/>
    <property type="match status" value="1"/>
</dbReference>
<dbReference type="UniPathway" id="UPA00251">
    <property type="reaction ID" value="UER00320"/>
</dbReference>
<dbReference type="InterPro" id="IPR036108">
    <property type="entry name" value="4pyrrol_syn_uPrphyn_synt_sf"/>
</dbReference>
<dbReference type="Pfam" id="PF02602">
    <property type="entry name" value="HEM4"/>
    <property type="match status" value="1"/>
</dbReference>
<dbReference type="PANTHER" id="PTHR12390">
    <property type="entry name" value="UROPORPHYRINOGEN III SYNTHASE"/>
    <property type="match status" value="1"/>
</dbReference>